<evidence type="ECO:0000259" key="1">
    <source>
        <dbReference type="Pfam" id="PF03358"/>
    </source>
</evidence>
<dbReference type="Gene3D" id="3.40.50.360">
    <property type="match status" value="1"/>
</dbReference>
<evidence type="ECO:0000313" key="2">
    <source>
        <dbReference type="EMBL" id="NNU79552.1"/>
    </source>
</evidence>
<evidence type="ECO:0000313" key="3">
    <source>
        <dbReference type="Proteomes" id="UP000572377"/>
    </source>
</evidence>
<organism evidence="2 3">
    <name type="scientific">Halovulum dunhuangense</name>
    <dbReference type="NCBI Taxonomy" id="1505036"/>
    <lineage>
        <taxon>Bacteria</taxon>
        <taxon>Pseudomonadati</taxon>
        <taxon>Pseudomonadota</taxon>
        <taxon>Alphaproteobacteria</taxon>
        <taxon>Rhodobacterales</taxon>
        <taxon>Paracoccaceae</taxon>
        <taxon>Halovulum</taxon>
    </lineage>
</organism>
<dbReference type="InterPro" id="IPR005025">
    <property type="entry name" value="FMN_Rdtase-like_dom"/>
</dbReference>
<dbReference type="EMBL" id="JABFBC010000001">
    <property type="protein sequence ID" value="NNU79552.1"/>
    <property type="molecule type" value="Genomic_DNA"/>
</dbReference>
<proteinExistence type="predicted"/>
<dbReference type="InterPro" id="IPR029039">
    <property type="entry name" value="Flavoprotein-like_sf"/>
</dbReference>
<dbReference type="RefSeq" id="WP_171322637.1">
    <property type="nucleotide sequence ID" value="NZ_JABFBC010000001.1"/>
</dbReference>
<dbReference type="InterPro" id="IPR050712">
    <property type="entry name" value="NAD(P)H-dep_reductase"/>
</dbReference>
<sequence>MADSYRLVGISGALRRESTNTKLLHEAIRAFGPCDFTQGDIRMPLFDEDLEIAQGVAPEAHALADRIVAADALVICTPEYNRNPPGVLKNALDWLSRTKKAPLTGKPLAILSAADGFGGGMRSQFALRHMLTPFNPRILQGPEVVLPDSRNAFDDQGRLTNKLALANVEKLMAALKAEIDLLRLRP</sequence>
<dbReference type="SUPFAM" id="SSF52218">
    <property type="entry name" value="Flavoproteins"/>
    <property type="match status" value="1"/>
</dbReference>
<dbReference type="AlphaFoldDB" id="A0A849KZF3"/>
<dbReference type="Proteomes" id="UP000572377">
    <property type="component" value="Unassembled WGS sequence"/>
</dbReference>
<dbReference type="GO" id="GO:0005829">
    <property type="term" value="C:cytosol"/>
    <property type="evidence" value="ECO:0007669"/>
    <property type="project" value="TreeGrafter"/>
</dbReference>
<dbReference type="GO" id="GO:0016491">
    <property type="term" value="F:oxidoreductase activity"/>
    <property type="evidence" value="ECO:0007669"/>
    <property type="project" value="InterPro"/>
</dbReference>
<feature type="domain" description="NADPH-dependent FMN reductase-like" evidence="1">
    <location>
        <begin position="6"/>
        <end position="147"/>
    </location>
</feature>
<dbReference type="GO" id="GO:0010181">
    <property type="term" value="F:FMN binding"/>
    <property type="evidence" value="ECO:0007669"/>
    <property type="project" value="TreeGrafter"/>
</dbReference>
<gene>
    <name evidence="2" type="ORF">HMH01_03780</name>
</gene>
<protein>
    <submittedName>
        <fullName evidence="2">NAD(P)H-dependent oxidoreductase</fullName>
    </submittedName>
</protein>
<dbReference type="PANTHER" id="PTHR30543">
    <property type="entry name" value="CHROMATE REDUCTASE"/>
    <property type="match status" value="1"/>
</dbReference>
<comment type="caution">
    <text evidence="2">The sequence shown here is derived from an EMBL/GenBank/DDBJ whole genome shotgun (WGS) entry which is preliminary data.</text>
</comment>
<reference evidence="2 3" key="1">
    <citation type="submission" date="2020-05" db="EMBL/GenBank/DDBJ databases">
        <title>Gimesia benthica sp. nov., a novel planctomycete isolated from a deep-sea water sample of the Northwest Indian Ocean.</title>
        <authorList>
            <person name="Wang J."/>
            <person name="Ruan C."/>
            <person name="Song L."/>
            <person name="Zhu Y."/>
            <person name="Li A."/>
            <person name="Zheng X."/>
            <person name="Wang L."/>
            <person name="Lu Z."/>
            <person name="Huang Y."/>
            <person name="Du W."/>
            <person name="Zhou Y."/>
            <person name="Huang L."/>
            <person name="Dai X."/>
        </authorList>
    </citation>
    <scope>NUCLEOTIDE SEQUENCE [LARGE SCALE GENOMIC DNA]</scope>
    <source>
        <strain evidence="2 3">YYQ-30</strain>
    </source>
</reference>
<name>A0A849KZF3_9RHOB</name>
<dbReference type="PANTHER" id="PTHR30543:SF21">
    <property type="entry name" value="NAD(P)H-DEPENDENT FMN REDUCTASE LOT6"/>
    <property type="match status" value="1"/>
</dbReference>
<dbReference type="Pfam" id="PF03358">
    <property type="entry name" value="FMN_red"/>
    <property type="match status" value="1"/>
</dbReference>
<keyword evidence="3" id="KW-1185">Reference proteome</keyword>
<accession>A0A849KZF3</accession>